<keyword evidence="3" id="KW-1185">Reference proteome</keyword>
<feature type="domain" description="Azaphilone pigments biosynthesis cluster protein L N-terminal" evidence="1">
    <location>
        <begin position="3"/>
        <end position="167"/>
    </location>
</feature>
<dbReference type="RefSeq" id="XP_070901436.1">
    <property type="nucleotide sequence ID" value="XM_071044967.1"/>
</dbReference>
<evidence type="ECO:0000259" key="1">
    <source>
        <dbReference type="Pfam" id="PF17111"/>
    </source>
</evidence>
<evidence type="ECO:0000313" key="2">
    <source>
        <dbReference type="EMBL" id="KAL2854572.1"/>
    </source>
</evidence>
<gene>
    <name evidence="2" type="ORF">BJX68DRAFT_264471</name>
</gene>
<reference evidence="2 3" key="1">
    <citation type="submission" date="2024-07" db="EMBL/GenBank/DDBJ databases">
        <title>Section-level genome sequencing and comparative genomics of Aspergillus sections Usti and Cavernicolus.</title>
        <authorList>
            <consortium name="Lawrence Berkeley National Laboratory"/>
            <person name="Nybo J.L."/>
            <person name="Vesth T.C."/>
            <person name="Theobald S."/>
            <person name="Frisvad J.C."/>
            <person name="Larsen T.O."/>
            <person name="Kjaerboelling I."/>
            <person name="Rothschild-Mancinelli K."/>
            <person name="Lyhne E.K."/>
            <person name="Kogle M.E."/>
            <person name="Barry K."/>
            <person name="Clum A."/>
            <person name="Na H."/>
            <person name="Ledsgaard L."/>
            <person name="Lin J."/>
            <person name="Lipzen A."/>
            <person name="Kuo A."/>
            <person name="Riley R."/>
            <person name="Mondo S."/>
            <person name="LaButti K."/>
            <person name="Haridas S."/>
            <person name="Pangalinan J."/>
            <person name="Salamov A.A."/>
            <person name="Simmons B.A."/>
            <person name="Magnuson J.K."/>
            <person name="Chen J."/>
            <person name="Drula E."/>
            <person name="Henrissat B."/>
            <person name="Wiebenga A."/>
            <person name="Lubbers R.J."/>
            <person name="Gomes A.C."/>
            <person name="Macurrencykelacurrency M.R."/>
            <person name="Stajich J."/>
            <person name="Grigoriev I.V."/>
            <person name="Mortensen U.H."/>
            <person name="De vries R.P."/>
            <person name="Baker S.E."/>
            <person name="Andersen M.R."/>
        </authorList>
    </citation>
    <scope>NUCLEOTIDE SEQUENCE [LARGE SCALE GENOMIC DNA]</scope>
    <source>
        <strain evidence="2 3">CBS 756.74</strain>
    </source>
</reference>
<dbReference type="Pfam" id="PF17111">
    <property type="entry name" value="PigL_N"/>
    <property type="match status" value="1"/>
</dbReference>
<dbReference type="InterPro" id="IPR031348">
    <property type="entry name" value="PigL_N"/>
</dbReference>
<dbReference type="EMBL" id="JBFXLR010000011">
    <property type="protein sequence ID" value="KAL2854572.1"/>
    <property type="molecule type" value="Genomic_DNA"/>
</dbReference>
<protein>
    <recommendedName>
        <fullName evidence="1">Azaphilone pigments biosynthesis cluster protein L N-terminal domain-containing protein</fullName>
    </recommendedName>
</protein>
<sequence length="245" mass="26983">MSDPFSISAGVVGVVSLGLTLSQGFLRYYGPWRDFDDEIKGFTTKVDGLLQTLRMLESFLLTSENATQFPSDQFSGLVSKNLTACETACLRLQKILDDCKSANVSSVPFVRKHDWLRLKRAAYPFKKETLVTLSDLVSGLQDNLSLALQVLNLARANEQQKQIQDLILKASSINVQTTKILTVVEGQSPTVYIARSLRSTTVNKLLVAKTAKDTLVAGCPCFAVLHLRSKITPLLKIVILGFHPP</sequence>
<evidence type="ECO:0000313" key="3">
    <source>
        <dbReference type="Proteomes" id="UP001610444"/>
    </source>
</evidence>
<dbReference type="GeneID" id="98160131"/>
<accession>A0ABR4KQL2</accession>
<comment type="caution">
    <text evidence="2">The sequence shown here is derived from an EMBL/GenBank/DDBJ whole genome shotgun (WGS) entry which is preliminary data.</text>
</comment>
<organism evidence="2 3">
    <name type="scientific">Aspergillus pseudodeflectus</name>
    <dbReference type="NCBI Taxonomy" id="176178"/>
    <lineage>
        <taxon>Eukaryota</taxon>
        <taxon>Fungi</taxon>
        <taxon>Dikarya</taxon>
        <taxon>Ascomycota</taxon>
        <taxon>Pezizomycotina</taxon>
        <taxon>Eurotiomycetes</taxon>
        <taxon>Eurotiomycetidae</taxon>
        <taxon>Eurotiales</taxon>
        <taxon>Aspergillaceae</taxon>
        <taxon>Aspergillus</taxon>
        <taxon>Aspergillus subgen. Nidulantes</taxon>
    </lineage>
</organism>
<name>A0ABR4KQL2_9EURO</name>
<proteinExistence type="predicted"/>
<dbReference type="Proteomes" id="UP001610444">
    <property type="component" value="Unassembled WGS sequence"/>
</dbReference>